<dbReference type="RefSeq" id="WP_011752878.1">
    <property type="nucleotide sequence ID" value="NC_008698.1"/>
</dbReference>
<dbReference type="GO" id="GO:0016628">
    <property type="term" value="F:oxidoreductase activity, acting on the CH-CH group of donors, NAD or NADP as acceptor"/>
    <property type="evidence" value="ECO:0007669"/>
    <property type="project" value="InterPro"/>
</dbReference>
<dbReference type="HOGENOM" id="CLU_1080091_0_0_2"/>
<dbReference type="SUPFAM" id="SSF51735">
    <property type="entry name" value="NAD(P)-binding Rossmann-fold domains"/>
    <property type="match status" value="1"/>
</dbReference>
<evidence type="ECO:0000259" key="2">
    <source>
        <dbReference type="Pfam" id="PF00984"/>
    </source>
</evidence>
<comment type="similarity">
    <text evidence="1">Belongs to the UDP-glucose/GDP-mannose dehydrogenase family.</text>
</comment>
<dbReference type="OrthoDB" id="24929at2157"/>
<protein>
    <submittedName>
        <fullName evidence="3">UDP-glucose/GDP-mannose dehydrogenase</fullName>
    </submittedName>
</protein>
<dbReference type="STRING" id="368408.Tpen_1215"/>
<gene>
    <name evidence="3" type="ordered locus">Tpen_1215</name>
</gene>
<evidence type="ECO:0000313" key="4">
    <source>
        <dbReference type="Proteomes" id="UP000000641"/>
    </source>
</evidence>
<name>A1RZI3_THEPD</name>
<proteinExistence type="inferred from homology"/>
<dbReference type="EMBL" id="CP000505">
    <property type="protein sequence ID" value="ABL78613.1"/>
    <property type="molecule type" value="Genomic_DNA"/>
</dbReference>
<dbReference type="eggNOG" id="arCOG00252">
    <property type="taxonomic scope" value="Archaea"/>
</dbReference>
<keyword evidence="4" id="KW-1185">Reference proteome</keyword>
<dbReference type="GeneID" id="4601627"/>
<reference evidence="4" key="1">
    <citation type="journal article" date="2008" name="J. Bacteriol.">
        <title>Genome sequence of Thermofilum pendens reveals an exceptional loss of biosynthetic pathways without genome reduction.</title>
        <authorList>
            <person name="Anderson I."/>
            <person name="Rodriguez J."/>
            <person name="Susanti D."/>
            <person name="Porat I."/>
            <person name="Reich C."/>
            <person name="Ulrich L.E."/>
            <person name="Elkins J.G."/>
            <person name="Mavromatis K."/>
            <person name="Lykidis A."/>
            <person name="Kim E."/>
            <person name="Thompson L.S."/>
            <person name="Nolan M."/>
            <person name="Land M."/>
            <person name="Copeland A."/>
            <person name="Lapidus A."/>
            <person name="Lucas S."/>
            <person name="Detter C."/>
            <person name="Zhulin I.B."/>
            <person name="Olsen G.J."/>
            <person name="Whitman W."/>
            <person name="Mukhopadhyay B."/>
            <person name="Bristow J."/>
            <person name="Kyrpides N."/>
        </authorList>
    </citation>
    <scope>NUCLEOTIDE SEQUENCE [LARGE SCALE GENOMIC DNA]</scope>
    <source>
        <strain evidence="4">DSM 2475 / Hrk 5</strain>
    </source>
</reference>
<dbReference type="InterPro" id="IPR014026">
    <property type="entry name" value="UDP-Glc/GDP-Man_DH_dimer"/>
</dbReference>
<dbReference type="InterPro" id="IPR008927">
    <property type="entry name" value="6-PGluconate_DH-like_C_sf"/>
</dbReference>
<feature type="domain" description="UDP-glucose/GDP-mannose dehydrogenase dimerisation" evidence="2">
    <location>
        <begin position="154"/>
        <end position="239"/>
    </location>
</feature>
<accession>A1RZI3</accession>
<dbReference type="InterPro" id="IPR036291">
    <property type="entry name" value="NAD(P)-bd_dom_sf"/>
</dbReference>
<dbReference type="GO" id="GO:0016616">
    <property type="term" value="F:oxidoreductase activity, acting on the CH-OH group of donors, NAD or NADP as acceptor"/>
    <property type="evidence" value="ECO:0007669"/>
    <property type="project" value="InterPro"/>
</dbReference>
<dbReference type="PANTHER" id="PTHR43491:SF2">
    <property type="entry name" value="UDP-N-ACETYL-D-MANNOSAMINE DEHYDROGENASE"/>
    <property type="match status" value="1"/>
</dbReference>
<dbReference type="Pfam" id="PF00984">
    <property type="entry name" value="UDPG_MGDP_dh"/>
    <property type="match status" value="1"/>
</dbReference>
<dbReference type="SUPFAM" id="SSF48179">
    <property type="entry name" value="6-phosphogluconate dehydrogenase C-terminal domain-like"/>
    <property type="match status" value="1"/>
</dbReference>
<dbReference type="KEGG" id="tpe:Tpen_1215"/>
<dbReference type="GO" id="GO:0051287">
    <property type="term" value="F:NAD binding"/>
    <property type="evidence" value="ECO:0007669"/>
    <property type="project" value="InterPro"/>
</dbReference>
<sequence length="275" mass="31279">MERVLVVGLGEVGSAVYEVLRDSGRMEVYGYDLDPSKTVHRLEDVPAPLDYLHVAIPFTPRFVDAVKSYAEKLKPRAVFVHSTVAPGTTRLLHGEARLPVAYTPVRGKHPNLKKHLLFWPKWVSAVPEGFTEEAKRHLEAAGFKVKLASSPESLEIAKLWETVYRAVMIASWQELHRVAARYGADIRVVAEFIAEVHEVLGDRPVYFPDYIGGHCLIPNTEILNKAYPSKLFEFVLESNEKRRKEVEDPRVKREIEDTKKLFLKLTRADYYGGNI</sequence>
<evidence type="ECO:0000256" key="1">
    <source>
        <dbReference type="ARBA" id="ARBA00006601"/>
    </source>
</evidence>
<evidence type="ECO:0000313" key="3">
    <source>
        <dbReference type="EMBL" id="ABL78613.1"/>
    </source>
</evidence>
<dbReference type="AlphaFoldDB" id="A1RZI3"/>
<dbReference type="InterPro" id="IPR028359">
    <property type="entry name" value="UDP_ManNAc/GlcNAc_DH"/>
</dbReference>
<organism evidence="3 4">
    <name type="scientific">Thermofilum pendens (strain DSM 2475 / Hrk 5)</name>
    <dbReference type="NCBI Taxonomy" id="368408"/>
    <lineage>
        <taxon>Archaea</taxon>
        <taxon>Thermoproteota</taxon>
        <taxon>Thermoprotei</taxon>
        <taxon>Thermofilales</taxon>
        <taxon>Thermofilaceae</taxon>
        <taxon>Thermofilum</taxon>
    </lineage>
</organism>
<dbReference type="GO" id="GO:0000271">
    <property type="term" value="P:polysaccharide biosynthetic process"/>
    <property type="evidence" value="ECO:0007669"/>
    <property type="project" value="InterPro"/>
</dbReference>
<dbReference type="Gene3D" id="3.40.50.720">
    <property type="entry name" value="NAD(P)-binding Rossmann-like Domain"/>
    <property type="match status" value="2"/>
</dbReference>
<dbReference type="Proteomes" id="UP000000641">
    <property type="component" value="Chromosome"/>
</dbReference>
<dbReference type="EnsemblBacteria" id="ABL78613">
    <property type="protein sequence ID" value="ABL78613"/>
    <property type="gene ID" value="Tpen_1215"/>
</dbReference>
<dbReference type="PANTHER" id="PTHR43491">
    <property type="entry name" value="UDP-N-ACETYL-D-MANNOSAMINE DEHYDROGENASE"/>
    <property type="match status" value="1"/>
</dbReference>